<evidence type="ECO:0000313" key="2">
    <source>
        <dbReference type="EMBL" id="GAX76899.1"/>
    </source>
</evidence>
<gene>
    <name evidence="2" type="ORF">CEUSTIGMA_g4345.t1</name>
</gene>
<feature type="compositionally biased region" description="Polar residues" evidence="1">
    <location>
        <begin position="54"/>
        <end position="68"/>
    </location>
</feature>
<evidence type="ECO:0000313" key="3">
    <source>
        <dbReference type="Proteomes" id="UP000232323"/>
    </source>
</evidence>
<accession>A0A250X1T5</accession>
<reference evidence="2 3" key="1">
    <citation type="submission" date="2017-08" db="EMBL/GenBank/DDBJ databases">
        <title>Acidophilic green algal genome provides insights into adaptation to an acidic environment.</title>
        <authorList>
            <person name="Hirooka S."/>
            <person name="Hirose Y."/>
            <person name="Kanesaki Y."/>
            <person name="Higuchi S."/>
            <person name="Fujiwara T."/>
            <person name="Onuma R."/>
            <person name="Era A."/>
            <person name="Ohbayashi R."/>
            <person name="Uzuka A."/>
            <person name="Nozaki H."/>
            <person name="Yoshikawa H."/>
            <person name="Miyagishima S.Y."/>
        </authorList>
    </citation>
    <scope>NUCLEOTIDE SEQUENCE [LARGE SCALE GENOMIC DNA]</scope>
    <source>
        <strain evidence="2 3">NIES-2499</strain>
    </source>
</reference>
<feature type="region of interest" description="Disordered" evidence="1">
    <location>
        <begin position="26"/>
        <end position="74"/>
    </location>
</feature>
<comment type="caution">
    <text evidence="2">The sequence shown here is derived from an EMBL/GenBank/DDBJ whole genome shotgun (WGS) entry which is preliminary data.</text>
</comment>
<dbReference type="PANTHER" id="PTHR47604:SF1">
    <property type="entry name" value="ADENYLYL CYCLASE"/>
    <property type="match status" value="1"/>
</dbReference>
<proteinExistence type="predicted"/>
<name>A0A250X1T5_9CHLO</name>
<dbReference type="Proteomes" id="UP000232323">
    <property type="component" value="Unassembled WGS sequence"/>
</dbReference>
<dbReference type="EMBL" id="BEGY01000020">
    <property type="protein sequence ID" value="GAX76899.1"/>
    <property type="molecule type" value="Genomic_DNA"/>
</dbReference>
<dbReference type="OrthoDB" id="534408at2759"/>
<keyword evidence="3" id="KW-1185">Reference proteome</keyword>
<feature type="compositionally biased region" description="Basic and acidic residues" evidence="1">
    <location>
        <begin position="34"/>
        <end position="48"/>
    </location>
</feature>
<protein>
    <submittedName>
        <fullName evidence="2">Uncharacterized protein</fullName>
    </submittedName>
</protein>
<dbReference type="PANTHER" id="PTHR47604">
    <property type="entry name" value="ADENYLYL CYCLASE"/>
    <property type="match status" value="1"/>
</dbReference>
<dbReference type="AlphaFoldDB" id="A0A250X1T5"/>
<evidence type="ECO:0000256" key="1">
    <source>
        <dbReference type="SAM" id="MobiDB-lite"/>
    </source>
</evidence>
<organism evidence="2 3">
    <name type="scientific">Chlamydomonas eustigma</name>
    <dbReference type="NCBI Taxonomy" id="1157962"/>
    <lineage>
        <taxon>Eukaryota</taxon>
        <taxon>Viridiplantae</taxon>
        <taxon>Chlorophyta</taxon>
        <taxon>core chlorophytes</taxon>
        <taxon>Chlorophyceae</taxon>
        <taxon>CS clade</taxon>
        <taxon>Chlamydomonadales</taxon>
        <taxon>Chlamydomonadaceae</taxon>
        <taxon>Chlamydomonas</taxon>
    </lineage>
</organism>
<sequence length="321" mass="35906">MNTKYILHRGRHQVCACNCRANREYNEASSSGRDPSEPYPQRRVEKVPPPRYVSRSNSREAPQNQARPNSKDPFSAFKQYQQAAMLRDAGVGRSAYDAGMRPDLGWLPSSRERAVKTNLSKGWFVKPEFTVETLYSEILSRCEQLYCGDGPLFMIMKLSQTREDARTCLDAVSAVRANRIRRGSVQAFDPRLCAMFTQMCVTCDAPDVMAEALHRSNELGLLLGLNRIHRALMTWGANLELHKIEQVAAAMEIGGVPPTTKTGYIMIRAAVNSGRQEVAERYAAILRRAGVRLHPSSLRLLELGRLNRNASTGIVPPGENE</sequence>